<evidence type="ECO:0000256" key="1">
    <source>
        <dbReference type="SAM" id="MobiDB-lite"/>
    </source>
</evidence>
<accession>A0AAU2JKP7</accession>
<dbReference type="AlphaFoldDB" id="A0AAU2JKP7"/>
<feature type="region of interest" description="Disordered" evidence="1">
    <location>
        <begin position="1"/>
        <end position="23"/>
    </location>
</feature>
<evidence type="ECO:0000313" key="2">
    <source>
        <dbReference type="EMBL" id="WTU72943.1"/>
    </source>
</evidence>
<name>A0AAU2JKP7_9ACTN</name>
<gene>
    <name evidence="2" type="ORF">OG327_06070</name>
</gene>
<feature type="compositionally biased region" description="Polar residues" evidence="1">
    <location>
        <begin position="1"/>
        <end position="11"/>
    </location>
</feature>
<organism evidence="2">
    <name type="scientific">Streptomyces sp. NBC_00049</name>
    <dbReference type="NCBI Taxonomy" id="2903617"/>
    <lineage>
        <taxon>Bacteria</taxon>
        <taxon>Bacillati</taxon>
        <taxon>Actinomycetota</taxon>
        <taxon>Actinomycetes</taxon>
        <taxon>Kitasatosporales</taxon>
        <taxon>Streptomycetaceae</taxon>
        <taxon>Streptomyces</taxon>
    </lineage>
</organism>
<proteinExistence type="predicted"/>
<sequence>MTCANTASDLNAETGCQGGTAGNGRRCVWRFSYVDVVNPLNQYSVRIPPG</sequence>
<dbReference type="EMBL" id="CP108264">
    <property type="protein sequence ID" value="WTU72943.1"/>
    <property type="molecule type" value="Genomic_DNA"/>
</dbReference>
<reference evidence="2" key="1">
    <citation type="submission" date="2022-10" db="EMBL/GenBank/DDBJ databases">
        <title>The complete genomes of actinobacterial strains from the NBC collection.</title>
        <authorList>
            <person name="Joergensen T.S."/>
            <person name="Alvarez Arevalo M."/>
            <person name="Sterndorff E.B."/>
            <person name="Faurdal D."/>
            <person name="Vuksanovic O."/>
            <person name="Mourched A.-S."/>
            <person name="Charusanti P."/>
            <person name="Shaw S."/>
            <person name="Blin K."/>
            <person name="Weber T."/>
        </authorList>
    </citation>
    <scope>NUCLEOTIDE SEQUENCE</scope>
    <source>
        <strain evidence="2">NBC_00049</strain>
    </source>
</reference>
<protein>
    <submittedName>
        <fullName evidence="2">Uncharacterized protein</fullName>
    </submittedName>
</protein>